<feature type="transmembrane region" description="Helical" evidence="1">
    <location>
        <begin position="61"/>
        <end position="78"/>
    </location>
</feature>
<keyword evidence="3" id="KW-1185">Reference proteome</keyword>
<dbReference type="EMBL" id="WUTW01000005">
    <property type="protein sequence ID" value="MXQ66847.1"/>
    <property type="molecule type" value="Genomic_DNA"/>
</dbReference>
<evidence type="ECO:0008006" key="4">
    <source>
        <dbReference type="Google" id="ProtNLM"/>
    </source>
</evidence>
<feature type="transmembrane region" description="Helical" evidence="1">
    <location>
        <begin position="36"/>
        <end position="54"/>
    </location>
</feature>
<dbReference type="RefSeq" id="WP_161105035.1">
    <property type="nucleotide sequence ID" value="NZ_JBHLYI010000003.1"/>
</dbReference>
<accession>A0A6I4W9J1</accession>
<gene>
    <name evidence="2" type="ORF">GQ466_22780</name>
</gene>
<keyword evidence="1" id="KW-0812">Transmembrane</keyword>
<keyword evidence="1" id="KW-1133">Transmembrane helix</keyword>
<dbReference type="OrthoDB" id="3480304at2"/>
<comment type="caution">
    <text evidence="2">The sequence shown here is derived from an EMBL/GenBank/DDBJ whole genome shotgun (WGS) entry which is preliminary data.</text>
</comment>
<sequence length="122" mass="12630">MKILGREPALWTALTAVAVQFLVAWGVDLSEQQQAWINAATTAVMGLVIALSVARDQIVPAASGVLVAILQLAVSFGADIDQKQITTAGALLTAVLGLWLRSQVTAPIGADGAKVAKVRAAR</sequence>
<dbReference type="Proteomes" id="UP000431901">
    <property type="component" value="Unassembled WGS sequence"/>
</dbReference>
<proteinExistence type="predicted"/>
<organism evidence="2 3">
    <name type="scientific">Actinomadura rayongensis</name>
    <dbReference type="NCBI Taxonomy" id="1429076"/>
    <lineage>
        <taxon>Bacteria</taxon>
        <taxon>Bacillati</taxon>
        <taxon>Actinomycetota</taxon>
        <taxon>Actinomycetes</taxon>
        <taxon>Streptosporangiales</taxon>
        <taxon>Thermomonosporaceae</taxon>
        <taxon>Actinomadura</taxon>
    </lineage>
</organism>
<evidence type="ECO:0000313" key="2">
    <source>
        <dbReference type="EMBL" id="MXQ66847.1"/>
    </source>
</evidence>
<reference evidence="2 3" key="1">
    <citation type="submission" date="2019-12" db="EMBL/GenBank/DDBJ databases">
        <title>Nocardia macrotermitis sp. nov. and Nocardia aurantia sp. nov., isolated from the gut of the fungus growing-termite Macrotermes natalensis.</title>
        <authorList>
            <person name="Christine B."/>
            <person name="Rene B."/>
        </authorList>
    </citation>
    <scope>NUCLEOTIDE SEQUENCE [LARGE SCALE GENOMIC DNA]</scope>
    <source>
        <strain evidence="2 3">DSM 102126</strain>
    </source>
</reference>
<evidence type="ECO:0000256" key="1">
    <source>
        <dbReference type="SAM" id="Phobius"/>
    </source>
</evidence>
<dbReference type="AlphaFoldDB" id="A0A6I4W9J1"/>
<evidence type="ECO:0000313" key="3">
    <source>
        <dbReference type="Proteomes" id="UP000431901"/>
    </source>
</evidence>
<protein>
    <recommendedName>
        <fullName evidence="4">Holin</fullName>
    </recommendedName>
</protein>
<keyword evidence="1" id="KW-0472">Membrane</keyword>
<name>A0A6I4W9J1_9ACTN</name>